<dbReference type="GO" id="GO:0003676">
    <property type="term" value="F:nucleic acid binding"/>
    <property type="evidence" value="ECO:0007669"/>
    <property type="project" value="InterPro"/>
</dbReference>
<organism evidence="6 7">
    <name type="scientific">Halochromatium glycolicum</name>
    <dbReference type="NCBI Taxonomy" id="85075"/>
    <lineage>
        <taxon>Bacteria</taxon>
        <taxon>Pseudomonadati</taxon>
        <taxon>Pseudomonadota</taxon>
        <taxon>Gammaproteobacteria</taxon>
        <taxon>Chromatiales</taxon>
        <taxon>Chromatiaceae</taxon>
        <taxon>Halochromatium</taxon>
    </lineage>
</organism>
<dbReference type="InterPro" id="IPR027417">
    <property type="entry name" value="P-loop_NTPase"/>
</dbReference>
<name>A0AAJ0U254_9GAMM</name>
<evidence type="ECO:0000256" key="4">
    <source>
        <dbReference type="ARBA" id="ARBA00022840"/>
    </source>
</evidence>
<dbReference type="Pfam" id="PF00270">
    <property type="entry name" value="DEAD"/>
    <property type="match status" value="1"/>
</dbReference>
<reference evidence="6" key="1">
    <citation type="submission" date="2017-08" db="EMBL/GenBank/DDBJ databases">
        <authorList>
            <person name="Imhoff J.F."/>
            <person name="Rahn T."/>
            <person name="Kuenzel S."/>
            <person name="Neulinger S.C."/>
        </authorList>
    </citation>
    <scope>NUCLEOTIDE SEQUENCE</scope>
    <source>
        <strain evidence="6">DSM 11080</strain>
    </source>
</reference>
<dbReference type="PROSITE" id="PS51192">
    <property type="entry name" value="HELICASE_ATP_BIND_1"/>
    <property type="match status" value="1"/>
</dbReference>
<dbReference type="GO" id="GO:0016787">
    <property type="term" value="F:hydrolase activity"/>
    <property type="evidence" value="ECO:0007669"/>
    <property type="project" value="UniProtKB-KW"/>
</dbReference>
<evidence type="ECO:0000256" key="2">
    <source>
        <dbReference type="ARBA" id="ARBA00022801"/>
    </source>
</evidence>
<dbReference type="InterPro" id="IPR014001">
    <property type="entry name" value="Helicase_ATP-bd"/>
</dbReference>
<evidence type="ECO:0000313" key="7">
    <source>
        <dbReference type="Proteomes" id="UP001296776"/>
    </source>
</evidence>
<keyword evidence="4" id="KW-0067">ATP-binding</keyword>
<dbReference type="RefSeq" id="WP_200345063.1">
    <property type="nucleotide sequence ID" value="NZ_NRSJ01000005.1"/>
</dbReference>
<evidence type="ECO:0000313" key="6">
    <source>
        <dbReference type="EMBL" id="MBK1703898.1"/>
    </source>
</evidence>
<dbReference type="AlphaFoldDB" id="A0AAJ0U254"/>
<evidence type="ECO:0000259" key="5">
    <source>
        <dbReference type="PROSITE" id="PS51192"/>
    </source>
</evidence>
<comment type="caution">
    <text evidence="6">The sequence shown here is derived from an EMBL/GenBank/DDBJ whole genome shotgun (WGS) entry which is preliminary data.</text>
</comment>
<accession>A0AAJ0U254</accession>
<dbReference type="Proteomes" id="UP001296776">
    <property type="component" value="Unassembled WGS sequence"/>
</dbReference>
<feature type="domain" description="Helicase ATP-binding" evidence="5">
    <location>
        <begin position="23"/>
        <end position="231"/>
    </location>
</feature>
<gene>
    <name evidence="6" type="ORF">CKO40_04905</name>
</gene>
<reference evidence="6" key="2">
    <citation type="journal article" date="2020" name="Microorganisms">
        <title>Osmotic Adaptation and Compatible Solute Biosynthesis of Phototrophic Bacteria as Revealed from Genome Analyses.</title>
        <authorList>
            <person name="Imhoff J.F."/>
            <person name="Rahn T."/>
            <person name="Kunzel S."/>
            <person name="Keller A."/>
            <person name="Neulinger S.C."/>
        </authorList>
    </citation>
    <scope>NUCLEOTIDE SEQUENCE</scope>
    <source>
        <strain evidence="6">DSM 11080</strain>
    </source>
</reference>
<keyword evidence="3 6" id="KW-0347">Helicase</keyword>
<proteinExistence type="predicted"/>
<dbReference type="Gene3D" id="3.40.50.300">
    <property type="entry name" value="P-loop containing nucleotide triphosphate hydrolases"/>
    <property type="match status" value="2"/>
</dbReference>
<dbReference type="InterPro" id="IPR011545">
    <property type="entry name" value="DEAD/DEAH_box_helicase_dom"/>
</dbReference>
<protein>
    <submittedName>
        <fullName evidence="6">DEAD/DEAH box helicase</fullName>
    </submittedName>
</protein>
<dbReference type="GO" id="GO:0005524">
    <property type="term" value="F:ATP binding"/>
    <property type="evidence" value="ECO:0007669"/>
    <property type="project" value="UniProtKB-KW"/>
</dbReference>
<dbReference type="SUPFAM" id="SSF52540">
    <property type="entry name" value="P-loop containing nucleoside triphosphate hydrolases"/>
    <property type="match status" value="1"/>
</dbReference>
<dbReference type="EMBL" id="NRSJ01000005">
    <property type="protein sequence ID" value="MBK1703898.1"/>
    <property type="molecule type" value="Genomic_DNA"/>
</dbReference>
<dbReference type="PANTHER" id="PTHR47959:SF1">
    <property type="entry name" value="ATP-DEPENDENT RNA HELICASE DBPA"/>
    <property type="match status" value="1"/>
</dbReference>
<dbReference type="InterPro" id="IPR050079">
    <property type="entry name" value="DEAD_box_RNA_helicase"/>
</dbReference>
<dbReference type="PANTHER" id="PTHR47959">
    <property type="entry name" value="ATP-DEPENDENT RNA HELICASE RHLE-RELATED"/>
    <property type="match status" value="1"/>
</dbReference>
<dbReference type="GO" id="GO:0003724">
    <property type="term" value="F:RNA helicase activity"/>
    <property type="evidence" value="ECO:0007669"/>
    <property type="project" value="TreeGrafter"/>
</dbReference>
<keyword evidence="7" id="KW-1185">Reference proteome</keyword>
<sequence>MEITIARHCVAKGGDGLSPLQHALLHDAHPIRVADAPTGAGKSYAFQRALLEQEARILFIVPTRRLAQNLAGALVQELIEAGWPQPRAERAVALWSSDQTLALREAGVINVSGHRLRQMQELTPHAGHGEMIIAVPEVVSGLLIRRRVQAGSDGLGVFDLLNDFDHIVFDEFHTIEERGFGLAAVFARLLTVEREVGVRGYGGAKLSFLSATPLDLLPTLAQVGVPADQIAPLSETLVDEGRPLHGDVVLSLEEAPTLSALILKHLPAIAAELEQGRQVVAIFDSVANLERELTALARRLTAGGIDLSRVLVINSIRDSVARGLTAAGLAFGRKQNPHDFGLILATASVEMGVTFRQANFMLMEPGMEPMNFLQRYGRAARRGEDGRVMLRLDSDKQMRAGWLRQLRAFIEEHAGEEVGIEALTNVLSRAAQATGSGPLAPGTFGQLSKRANFCAGLYWNALMAHPSYKKHQGAHLFKHRPDACKTLYRLEQDVRRLEAQPGCKEHVERWLKLFREQVFDLRSIEPRVRVVNERGEALEFGRVWLRRETTVYERGTYDGDEIHITGNFDDYWREDKDHSAERTWVCYFPHTGETRLLPVKGLVPAWCKALTEVDQYRIEWDDEPEAFESATKLVQLTGLVPGHDPEIPVESVSGVL</sequence>
<keyword evidence="1" id="KW-0547">Nucleotide-binding</keyword>
<evidence type="ECO:0000256" key="3">
    <source>
        <dbReference type="ARBA" id="ARBA00022806"/>
    </source>
</evidence>
<keyword evidence="2" id="KW-0378">Hydrolase</keyword>
<dbReference type="GO" id="GO:0005829">
    <property type="term" value="C:cytosol"/>
    <property type="evidence" value="ECO:0007669"/>
    <property type="project" value="TreeGrafter"/>
</dbReference>
<evidence type="ECO:0000256" key="1">
    <source>
        <dbReference type="ARBA" id="ARBA00022741"/>
    </source>
</evidence>
<dbReference type="SMART" id="SM00487">
    <property type="entry name" value="DEXDc"/>
    <property type="match status" value="1"/>
</dbReference>